<evidence type="ECO:0000259" key="3">
    <source>
        <dbReference type="Pfam" id="PF24320"/>
    </source>
</evidence>
<organism evidence="4 5">
    <name type="scientific">Canariomyces notabilis</name>
    <dbReference type="NCBI Taxonomy" id="2074819"/>
    <lineage>
        <taxon>Eukaryota</taxon>
        <taxon>Fungi</taxon>
        <taxon>Dikarya</taxon>
        <taxon>Ascomycota</taxon>
        <taxon>Pezizomycotina</taxon>
        <taxon>Sordariomycetes</taxon>
        <taxon>Sordariomycetidae</taxon>
        <taxon>Sordariales</taxon>
        <taxon>Chaetomiaceae</taxon>
        <taxon>Canariomyces</taxon>
    </lineage>
</organism>
<keyword evidence="2" id="KW-0732">Signal</keyword>
<proteinExistence type="predicted"/>
<dbReference type="Pfam" id="PF24320">
    <property type="entry name" value="DUF7492"/>
    <property type="match status" value="1"/>
</dbReference>
<dbReference type="Proteomes" id="UP001302812">
    <property type="component" value="Unassembled WGS sequence"/>
</dbReference>
<dbReference type="AlphaFoldDB" id="A0AAN6TCR4"/>
<accession>A0AAN6TCR4</accession>
<dbReference type="RefSeq" id="XP_064669564.1">
    <property type="nucleotide sequence ID" value="XM_064816849.1"/>
</dbReference>
<feature type="compositionally biased region" description="Low complexity" evidence="1">
    <location>
        <begin position="381"/>
        <end position="408"/>
    </location>
</feature>
<feature type="region of interest" description="Disordered" evidence="1">
    <location>
        <begin position="292"/>
        <end position="317"/>
    </location>
</feature>
<feature type="region of interest" description="Disordered" evidence="1">
    <location>
        <begin position="367"/>
        <end position="410"/>
    </location>
</feature>
<reference evidence="4" key="2">
    <citation type="submission" date="2023-05" db="EMBL/GenBank/DDBJ databases">
        <authorList>
            <consortium name="Lawrence Berkeley National Laboratory"/>
            <person name="Steindorff A."/>
            <person name="Hensen N."/>
            <person name="Bonometti L."/>
            <person name="Westerberg I."/>
            <person name="Brannstrom I.O."/>
            <person name="Guillou S."/>
            <person name="Cros-Aarteil S."/>
            <person name="Calhoun S."/>
            <person name="Haridas S."/>
            <person name="Kuo A."/>
            <person name="Mondo S."/>
            <person name="Pangilinan J."/>
            <person name="Riley R."/>
            <person name="Labutti K."/>
            <person name="Andreopoulos B."/>
            <person name="Lipzen A."/>
            <person name="Chen C."/>
            <person name="Yanf M."/>
            <person name="Daum C."/>
            <person name="Ng V."/>
            <person name="Clum A."/>
            <person name="Ohm R."/>
            <person name="Martin F."/>
            <person name="Silar P."/>
            <person name="Natvig D."/>
            <person name="Lalanne C."/>
            <person name="Gautier V."/>
            <person name="Ament-Velasquez S.L."/>
            <person name="Kruys A."/>
            <person name="Hutchinson M.I."/>
            <person name="Powell A.J."/>
            <person name="Barry K."/>
            <person name="Miller A.N."/>
            <person name="Grigoriev I.V."/>
            <person name="Debuchy R."/>
            <person name="Gladieux P."/>
            <person name="Thoren M.H."/>
            <person name="Johannesson H."/>
        </authorList>
    </citation>
    <scope>NUCLEOTIDE SEQUENCE</scope>
    <source>
        <strain evidence="4">CBS 508.74</strain>
    </source>
</reference>
<sequence length="438" mass="46139">MKLRPNRTRGLLTAGLLSTLWATATTAHSWPEQTRRLSPNGVMIGDPGYDRAHTERGQGPQEDWLIPPNGRPGGKTILPDDKLVKPSQRQLTAASYSSKYPMLKVAPGDYVAILYAENGHVTRPDVTTPLKPINRGTVYLYGTTQTDLSNTNLVDVHLKWTADGSGGDKKGRLLATRNFDDGQCHEVIPNVGDPEGISTYRTKFISNSDALLCQSDVQIPFDAPVGQVMSVIWVWDWPDMSVQGVAVPPASHPGNSTTNGEPFVTIPEIYTGVVDFSIVDPCDDSLGDIKGPTCNKTKASSKSAPEAQSSASKGIPAQMRNPFQVLVPQAGAGVSQATADPADIPLRPLIGKTANLQFPLPASILAAQGKGQPQGGGGGNATHTPTATTSGTSSPTTSLPVPTSQTSSGISPSIVTVTVTLGNSQLPAYSHAIHDAQA</sequence>
<keyword evidence="5" id="KW-1185">Reference proteome</keyword>
<protein>
    <recommendedName>
        <fullName evidence="3">DUF7492 domain-containing protein</fullName>
    </recommendedName>
</protein>
<dbReference type="GeneID" id="89940974"/>
<evidence type="ECO:0000256" key="2">
    <source>
        <dbReference type="SAM" id="SignalP"/>
    </source>
</evidence>
<evidence type="ECO:0000256" key="1">
    <source>
        <dbReference type="SAM" id="MobiDB-lite"/>
    </source>
</evidence>
<evidence type="ECO:0000313" key="5">
    <source>
        <dbReference type="Proteomes" id="UP001302812"/>
    </source>
</evidence>
<feature type="chain" id="PRO_5042989948" description="DUF7492 domain-containing protein" evidence="2">
    <location>
        <begin position="28"/>
        <end position="438"/>
    </location>
</feature>
<feature type="signal peptide" evidence="2">
    <location>
        <begin position="1"/>
        <end position="27"/>
    </location>
</feature>
<gene>
    <name evidence="4" type="ORF">N656DRAFT_790138</name>
</gene>
<feature type="domain" description="DUF7492" evidence="3">
    <location>
        <begin position="26"/>
        <end position="243"/>
    </location>
</feature>
<reference evidence="4" key="1">
    <citation type="journal article" date="2023" name="Mol. Phylogenet. Evol.">
        <title>Genome-scale phylogeny and comparative genomics of the fungal order Sordariales.</title>
        <authorList>
            <person name="Hensen N."/>
            <person name="Bonometti L."/>
            <person name="Westerberg I."/>
            <person name="Brannstrom I.O."/>
            <person name="Guillou S."/>
            <person name="Cros-Aarteil S."/>
            <person name="Calhoun S."/>
            <person name="Haridas S."/>
            <person name="Kuo A."/>
            <person name="Mondo S."/>
            <person name="Pangilinan J."/>
            <person name="Riley R."/>
            <person name="LaButti K."/>
            <person name="Andreopoulos B."/>
            <person name="Lipzen A."/>
            <person name="Chen C."/>
            <person name="Yan M."/>
            <person name="Daum C."/>
            <person name="Ng V."/>
            <person name="Clum A."/>
            <person name="Steindorff A."/>
            <person name="Ohm R.A."/>
            <person name="Martin F."/>
            <person name="Silar P."/>
            <person name="Natvig D.O."/>
            <person name="Lalanne C."/>
            <person name="Gautier V."/>
            <person name="Ament-Velasquez S.L."/>
            <person name="Kruys A."/>
            <person name="Hutchinson M.I."/>
            <person name="Powell A.J."/>
            <person name="Barry K."/>
            <person name="Miller A.N."/>
            <person name="Grigoriev I.V."/>
            <person name="Debuchy R."/>
            <person name="Gladieux P."/>
            <person name="Hiltunen Thoren M."/>
            <person name="Johannesson H."/>
        </authorList>
    </citation>
    <scope>NUCLEOTIDE SEQUENCE</scope>
    <source>
        <strain evidence="4">CBS 508.74</strain>
    </source>
</reference>
<feature type="compositionally biased region" description="Polar residues" evidence="1">
    <location>
        <begin position="294"/>
        <end position="312"/>
    </location>
</feature>
<comment type="caution">
    <text evidence="4">The sequence shown here is derived from an EMBL/GenBank/DDBJ whole genome shotgun (WGS) entry which is preliminary data.</text>
</comment>
<name>A0AAN6TCR4_9PEZI</name>
<evidence type="ECO:0000313" key="4">
    <source>
        <dbReference type="EMBL" id="KAK4111994.1"/>
    </source>
</evidence>
<dbReference type="EMBL" id="MU853344">
    <property type="protein sequence ID" value="KAK4111994.1"/>
    <property type="molecule type" value="Genomic_DNA"/>
</dbReference>
<dbReference type="InterPro" id="IPR055915">
    <property type="entry name" value="DUF7492"/>
</dbReference>